<evidence type="ECO:0000256" key="1">
    <source>
        <dbReference type="ARBA" id="ARBA00002901"/>
    </source>
</evidence>
<dbReference type="Gene3D" id="2.170.190.11">
    <property type="entry name" value="Molybdopterin biosynthesis moea protein, domain 3"/>
    <property type="match status" value="1"/>
</dbReference>
<evidence type="ECO:0000256" key="7">
    <source>
        <dbReference type="ARBA" id="ARBA00023150"/>
    </source>
</evidence>
<evidence type="ECO:0000256" key="5">
    <source>
        <dbReference type="ARBA" id="ARBA00021108"/>
    </source>
</evidence>
<dbReference type="SUPFAM" id="SSF63882">
    <property type="entry name" value="MoeA N-terminal region -like"/>
    <property type="match status" value="1"/>
</dbReference>
<dbReference type="InterPro" id="IPR036135">
    <property type="entry name" value="MoeA_linker/N_sf"/>
</dbReference>
<comment type="catalytic activity">
    <reaction evidence="8">
        <text>adenylyl-molybdopterin + molybdate = Mo-molybdopterin + AMP + H(+)</text>
        <dbReference type="Rhea" id="RHEA:35047"/>
        <dbReference type="ChEBI" id="CHEBI:15378"/>
        <dbReference type="ChEBI" id="CHEBI:36264"/>
        <dbReference type="ChEBI" id="CHEBI:62727"/>
        <dbReference type="ChEBI" id="CHEBI:71302"/>
        <dbReference type="ChEBI" id="CHEBI:456215"/>
        <dbReference type="EC" id="2.10.1.1"/>
    </reaction>
</comment>
<dbReference type="STRING" id="1830138.SAMN05443507_101145"/>
<dbReference type="SUPFAM" id="SSF53218">
    <property type="entry name" value="Molybdenum cofactor biosynthesis proteins"/>
    <property type="match status" value="1"/>
</dbReference>
<dbReference type="Gene3D" id="3.40.980.10">
    <property type="entry name" value="MoaB/Mog-like domain"/>
    <property type="match status" value="1"/>
</dbReference>
<dbReference type="InterPro" id="IPR038987">
    <property type="entry name" value="MoeA-like"/>
</dbReference>
<dbReference type="NCBIfam" id="TIGR00177">
    <property type="entry name" value="molyb_syn"/>
    <property type="match status" value="1"/>
</dbReference>
<evidence type="ECO:0000256" key="2">
    <source>
        <dbReference type="ARBA" id="ARBA00005046"/>
    </source>
</evidence>
<feature type="domain" description="MoaB/Mog" evidence="10">
    <location>
        <begin position="183"/>
        <end position="321"/>
    </location>
</feature>
<dbReference type="OrthoDB" id="9804758at2"/>
<dbReference type="InterPro" id="IPR036688">
    <property type="entry name" value="MoeA_C_domain_IV_sf"/>
</dbReference>
<dbReference type="PANTHER" id="PTHR10192:SF5">
    <property type="entry name" value="GEPHYRIN"/>
    <property type="match status" value="1"/>
</dbReference>
<dbReference type="UniPathway" id="UPA00344"/>
<keyword evidence="6 9" id="KW-0500">Molybdenum</keyword>
<dbReference type="NCBIfam" id="NF045515">
    <property type="entry name" value="Glp_gephyrin"/>
    <property type="match status" value="1"/>
</dbReference>
<comment type="pathway">
    <text evidence="2 9">Cofactor biosynthesis; molybdopterin biosynthesis.</text>
</comment>
<dbReference type="GO" id="GO:0006777">
    <property type="term" value="P:Mo-molybdopterin cofactor biosynthetic process"/>
    <property type="evidence" value="ECO:0007669"/>
    <property type="project" value="UniProtKB-UniRule"/>
</dbReference>
<evidence type="ECO:0000259" key="10">
    <source>
        <dbReference type="SMART" id="SM00852"/>
    </source>
</evidence>
<organism evidence="11 12">
    <name type="scientific">Alicyclobacillus tolerans</name>
    <dbReference type="NCBI Taxonomy" id="90970"/>
    <lineage>
        <taxon>Bacteria</taxon>
        <taxon>Bacillati</taxon>
        <taxon>Bacillota</taxon>
        <taxon>Bacilli</taxon>
        <taxon>Bacillales</taxon>
        <taxon>Alicyclobacillaceae</taxon>
        <taxon>Alicyclobacillus</taxon>
    </lineage>
</organism>
<dbReference type="Gene3D" id="2.40.340.10">
    <property type="entry name" value="MoeA, C-terminal, domain IV"/>
    <property type="match status" value="1"/>
</dbReference>
<proteinExistence type="inferred from homology"/>
<dbReference type="PANTHER" id="PTHR10192">
    <property type="entry name" value="MOLYBDOPTERIN BIOSYNTHESIS PROTEIN"/>
    <property type="match status" value="1"/>
</dbReference>
<evidence type="ECO:0000313" key="12">
    <source>
        <dbReference type="Proteomes" id="UP000184016"/>
    </source>
</evidence>
<accession>A0A1M6K4G6</accession>
<comment type="cofactor">
    <cofactor evidence="9">
        <name>Mg(2+)</name>
        <dbReference type="ChEBI" id="CHEBI:18420"/>
    </cofactor>
</comment>
<evidence type="ECO:0000256" key="3">
    <source>
        <dbReference type="ARBA" id="ARBA00010763"/>
    </source>
</evidence>
<dbReference type="Pfam" id="PF03453">
    <property type="entry name" value="MoeA_N"/>
    <property type="match status" value="1"/>
</dbReference>
<evidence type="ECO:0000313" key="11">
    <source>
        <dbReference type="EMBL" id="SHJ53839.1"/>
    </source>
</evidence>
<comment type="similarity">
    <text evidence="3 9">Belongs to the MoeA family.</text>
</comment>
<dbReference type="AlphaFoldDB" id="A0A1M6K4G6"/>
<evidence type="ECO:0000256" key="9">
    <source>
        <dbReference type="RuleBase" id="RU365090"/>
    </source>
</evidence>
<name>A0A1M6K4G6_9BACL</name>
<dbReference type="EC" id="2.10.1.1" evidence="4 9"/>
<dbReference type="Gene3D" id="3.90.105.10">
    <property type="entry name" value="Molybdopterin biosynthesis moea protein, domain 2"/>
    <property type="match status" value="1"/>
</dbReference>
<dbReference type="GO" id="GO:0005829">
    <property type="term" value="C:cytosol"/>
    <property type="evidence" value="ECO:0007669"/>
    <property type="project" value="TreeGrafter"/>
</dbReference>
<reference evidence="12" key="1">
    <citation type="submission" date="2016-11" db="EMBL/GenBank/DDBJ databases">
        <authorList>
            <person name="Varghese N."/>
            <person name="Submissions S."/>
        </authorList>
    </citation>
    <scope>NUCLEOTIDE SEQUENCE [LARGE SCALE GENOMIC DNA]</scope>
    <source>
        <strain evidence="12">USBA-503</strain>
    </source>
</reference>
<dbReference type="RefSeq" id="WP_072872647.1">
    <property type="nucleotide sequence ID" value="NZ_FRAF01000001.1"/>
</dbReference>
<keyword evidence="7 9" id="KW-0501">Molybdenum cofactor biosynthesis</keyword>
<dbReference type="Proteomes" id="UP000184016">
    <property type="component" value="Unassembled WGS sequence"/>
</dbReference>
<dbReference type="GO" id="GO:0061599">
    <property type="term" value="F:molybdopterin molybdotransferase activity"/>
    <property type="evidence" value="ECO:0007669"/>
    <property type="project" value="UniProtKB-UniRule"/>
</dbReference>
<dbReference type="EMBL" id="FRAF01000001">
    <property type="protein sequence ID" value="SHJ53839.1"/>
    <property type="molecule type" value="Genomic_DNA"/>
</dbReference>
<dbReference type="InterPro" id="IPR005110">
    <property type="entry name" value="MoeA_linker/N"/>
</dbReference>
<sequence>MSKMVPIDYEEALQRILELAASSQNEAESLPIAQALGRITAEEVFSQTHVPPFHRAMMDGYAVTEADRQGNQPLKVMGRLAAGDWPAEKLQPGTCYKIMTGAPIPEGTAAVVRHEWCEVLEQGNMIRILEIAARGESIQNAGMDGKPGELLIPARTRLYAEHLAILSAFGQERVRVFHKPRVSILTTGSELISPGTPLLPGKIYGSNGMFLENALRADGAHIVRHAHIPDQREKLQEAIENAAHSSDWVILTGGVSKGDFDFVPSILENIAGKLSISRVLMRPGGPFVAGKVNQCKLIGLSGNPSAMYIQYHVLLRPAILYSQSEQIHLFETRARLAEDIHLKSVPHVRFLRSKARIIDGVWHVWPSEQQSPGLVRGLADCQAIMKSQESQLKKESWVNIQILPLAFS</sequence>
<keyword evidence="12" id="KW-1185">Reference proteome</keyword>
<dbReference type="Pfam" id="PF00994">
    <property type="entry name" value="MoCF_biosynth"/>
    <property type="match status" value="1"/>
</dbReference>
<dbReference type="CDD" id="cd00887">
    <property type="entry name" value="MoeA"/>
    <property type="match status" value="1"/>
</dbReference>
<evidence type="ECO:0000256" key="6">
    <source>
        <dbReference type="ARBA" id="ARBA00022505"/>
    </source>
</evidence>
<dbReference type="FunFam" id="2.170.190.11:FF:000001">
    <property type="entry name" value="Molybdopterin molybdenumtransferase"/>
    <property type="match status" value="1"/>
</dbReference>
<dbReference type="InterPro" id="IPR036425">
    <property type="entry name" value="MoaB/Mog-like_dom_sf"/>
</dbReference>
<keyword evidence="9" id="KW-0479">Metal-binding</keyword>
<gene>
    <name evidence="11" type="ORF">SAMN05443507_101145</name>
</gene>
<dbReference type="GO" id="GO:0046872">
    <property type="term" value="F:metal ion binding"/>
    <property type="evidence" value="ECO:0007669"/>
    <property type="project" value="UniProtKB-UniRule"/>
</dbReference>
<keyword evidence="9" id="KW-0460">Magnesium</keyword>
<evidence type="ECO:0000256" key="4">
    <source>
        <dbReference type="ARBA" id="ARBA00013269"/>
    </source>
</evidence>
<evidence type="ECO:0000256" key="8">
    <source>
        <dbReference type="ARBA" id="ARBA00047317"/>
    </source>
</evidence>
<comment type="function">
    <text evidence="1 9">Catalyzes the insertion of molybdate into adenylated molybdopterin with the concomitant release of AMP.</text>
</comment>
<keyword evidence="9" id="KW-0808">Transferase</keyword>
<dbReference type="SMART" id="SM00852">
    <property type="entry name" value="MoCF_biosynth"/>
    <property type="match status" value="1"/>
</dbReference>
<protein>
    <recommendedName>
        <fullName evidence="5 9">Molybdopterin molybdenumtransferase</fullName>
        <ecNumber evidence="4 9">2.10.1.1</ecNumber>
    </recommendedName>
</protein>
<dbReference type="InterPro" id="IPR001453">
    <property type="entry name" value="MoaB/Mog_dom"/>
</dbReference>